<dbReference type="HAMAP" id="MF_00121">
    <property type="entry name" value="GatB"/>
    <property type="match status" value="1"/>
</dbReference>
<comment type="catalytic activity">
    <reaction evidence="8 10">
        <text>L-aspartyl-tRNA(Asn) + L-glutamine + ATP + H2O = L-asparaginyl-tRNA(Asn) + L-glutamate + ADP + phosphate + 2 H(+)</text>
        <dbReference type="Rhea" id="RHEA:14513"/>
        <dbReference type="Rhea" id="RHEA-COMP:9674"/>
        <dbReference type="Rhea" id="RHEA-COMP:9677"/>
        <dbReference type="ChEBI" id="CHEBI:15377"/>
        <dbReference type="ChEBI" id="CHEBI:15378"/>
        <dbReference type="ChEBI" id="CHEBI:29985"/>
        <dbReference type="ChEBI" id="CHEBI:30616"/>
        <dbReference type="ChEBI" id="CHEBI:43474"/>
        <dbReference type="ChEBI" id="CHEBI:58359"/>
        <dbReference type="ChEBI" id="CHEBI:78515"/>
        <dbReference type="ChEBI" id="CHEBI:78516"/>
        <dbReference type="ChEBI" id="CHEBI:456216"/>
    </reaction>
</comment>
<dbReference type="InterPro" id="IPR006075">
    <property type="entry name" value="Asn/Gln-tRNA_Trfase_suB/E_cat"/>
</dbReference>
<dbReference type="InterPro" id="IPR018027">
    <property type="entry name" value="Asn/Gln_amidotransferase"/>
</dbReference>
<keyword evidence="6 10" id="KW-0648">Protein biosynthesis</keyword>
<evidence type="ECO:0000256" key="6">
    <source>
        <dbReference type="ARBA" id="ARBA00022917"/>
    </source>
</evidence>
<dbReference type="NCBIfam" id="TIGR00133">
    <property type="entry name" value="gatB"/>
    <property type="match status" value="1"/>
</dbReference>
<dbReference type="InterPro" id="IPR017958">
    <property type="entry name" value="Gln-tRNA_amidoTrfase_suB_CS"/>
</dbReference>
<comment type="catalytic activity">
    <reaction evidence="9 10">
        <text>L-glutamyl-tRNA(Gln) + L-glutamine + ATP + H2O = L-glutaminyl-tRNA(Gln) + L-glutamate + ADP + phosphate + H(+)</text>
        <dbReference type="Rhea" id="RHEA:17521"/>
        <dbReference type="Rhea" id="RHEA-COMP:9681"/>
        <dbReference type="Rhea" id="RHEA-COMP:9684"/>
        <dbReference type="ChEBI" id="CHEBI:15377"/>
        <dbReference type="ChEBI" id="CHEBI:15378"/>
        <dbReference type="ChEBI" id="CHEBI:29985"/>
        <dbReference type="ChEBI" id="CHEBI:30616"/>
        <dbReference type="ChEBI" id="CHEBI:43474"/>
        <dbReference type="ChEBI" id="CHEBI:58359"/>
        <dbReference type="ChEBI" id="CHEBI:78520"/>
        <dbReference type="ChEBI" id="CHEBI:78521"/>
        <dbReference type="ChEBI" id="CHEBI:456216"/>
    </reaction>
</comment>
<dbReference type="InterPro" id="IPR003789">
    <property type="entry name" value="Asn/Gln_tRNA_amidoTrase-B-like"/>
</dbReference>
<name>A0A523QMP5_UNCAE</name>
<evidence type="ECO:0000256" key="10">
    <source>
        <dbReference type="HAMAP-Rule" id="MF_00121"/>
    </source>
</evidence>
<dbReference type="SUPFAM" id="SSF89095">
    <property type="entry name" value="GatB/YqeY motif"/>
    <property type="match status" value="1"/>
</dbReference>
<evidence type="ECO:0000256" key="2">
    <source>
        <dbReference type="ARBA" id="ARBA00011123"/>
    </source>
</evidence>
<dbReference type="EMBL" id="SOKU01000012">
    <property type="protein sequence ID" value="TES87108.1"/>
    <property type="molecule type" value="Genomic_DNA"/>
</dbReference>
<evidence type="ECO:0000256" key="9">
    <source>
        <dbReference type="ARBA" id="ARBA00047913"/>
    </source>
</evidence>
<accession>A0A523QMP5</accession>
<dbReference type="Proteomes" id="UP000320781">
    <property type="component" value="Unassembled WGS sequence"/>
</dbReference>
<comment type="function">
    <text evidence="7 10">Allows the formation of correctly charged Asn-tRNA(Asn) or Gln-tRNA(Gln) through the transamidation of misacylated Asp-tRNA(Asn) or Glu-tRNA(Gln) in organisms which lack either or both of asparaginyl-tRNA or glutaminyl-tRNA synthetases. The reaction takes place in the presence of glutamine and ATP through an activated phospho-Asp-tRNA(Asn) or phospho-Glu-tRNA(Gln).</text>
</comment>
<comment type="subunit">
    <text evidence="2 10">Heterotrimer of A, B and C subunits.</text>
</comment>
<feature type="domain" description="Asn/Gln amidotransferase" evidence="11">
    <location>
        <begin position="332"/>
        <end position="479"/>
    </location>
</feature>
<dbReference type="PANTHER" id="PTHR11659">
    <property type="entry name" value="GLUTAMYL-TRNA GLN AMIDOTRANSFERASE SUBUNIT B MITOCHONDRIAL AND PROKARYOTIC PET112-RELATED"/>
    <property type="match status" value="1"/>
</dbReference>
<comment type="caution">
    <text evidence="12">The sequence shown here is derived from an EMBL/GenBank/DDBJ whole genome shotgun (WGS) entry which is preliminary data.</text>
</comment>
<dbReference type="PANTHER" id="PTHR11659:SF0">
    <property type="entry name" value="GLUTAMYL-TRNA(GLN) AMIDOTRANSFERASE SUBUNIT B, MITOCHONDRIAL"/>
    <property type="match status" value="1"/>
</dbReference>
<dbReference type="NCBIfam" id="NF004012">
    <property type="entry name" value="PRK05477.1-2"/>
    <property type="match status" value="1"/>
</dbReference>
<evidence type="ECO:0000256" key="8">
    <source>
        <dbReference type="ARBA" id="ARBA00047380"/>
    </source>
</evidence>
<dbReference type="Gene3D" id="1.10.10.410">
    <property type="match status" value="1"/>
</dbReference>
<evidence type="ECO:0000259" key="11">
    <source>
        <dbReference type="SMART" id="SM00845"/>
    </source>
</evidence>
<dbReference type="Pfam" id="PF02637">
    <property type="entry name" value="GatB_Yqey"/>
    <property type="match status" value="1"/>
</dbReference>
<dbReference type="AlphaFoldDB" id="A0A523QMP5"/>
<dbReference type="GO" id="GO:0016740">
    <property type="term" value="F:transferase activity"/>
    <property type="evidence" value="ECO:0007669"/>
    <property type="project" value="UniProtKB-KW"/>
</dbReference>
<evidence type="ECO:0000256" key="1">
    <source>
        <dbReference type="ARBA" id="ARBA00005306"/>
    </source>
</evidence>
<comment type="similarity">
    <text evidence="1 10">Belongs to the GatB/GatE family. GatB subfamily.</text>
</comment>
<keyword evidence="5 10" id="KW-0067">ATP-binding</keyword>
<keyword evidence="3 10" id="KW-0436">Ligase</keyword>
<dbReference type="SUPFAM" id="SSF55931">
    <property type="entry name" value="Glutamine synthetase/guanido kinase"/>
    <property type="match status" value="1"/>
</dbReference>
<dbReference type="InterPro" id="IPR042114">
    <property type="entry name" value="GatB_C_1"/>
</dbReference>
<evidence type="ECO:0000256" key="7">
    <source>
        <dbReference type="ARBA" id="ARBA00024799"/>
    </source>
</evidence>
<organism evidence="12 13">
    <name type="scientific">Aerophobetes bacterium</name>
    <dbReference type="NCBI Taxonomy" id="2030807"/>
    <lineage>
        <taxon>Bacteria</taxon>
        <taxon>Candidatus Aerophobota</taxon>
    </lineage>
</organism>
<dbReference type="GO" id="GO:0005524">
    <property type="term" value="F:ATP binding"/>
    <property type="evidence" value="ECO:0007669"/>
    <property type="project" value="UniProtKB-KW"/>
</dbReference>
<dbReference type="GO" id="GO:0006412">
    <property type="term" value="P:translation"/>
    <property type="evidence" value="ECO:0007669"/>
    <property type="project" value="UniProtKB-UniRule"/>
</dbReference>
<evidence type="ECO:0000256" key="3">
    <source>
        <dbReference type="ARBA" id="ARBA00022598"/>
    </source>
</evidence>
<proteinExistence type="inferred from homology"/>
<dbReference type="EC" id="6.3.5.-" evidence="10"/>
<dbReference type="InterPro" id="IPR014746">
    <property type="entry name" value="Gln_synth/guanido_kin_cat_dom"/>
</dbReference>
<dbReference type="Gene3D" id="1.10.150.380">
    <property type="entry name" value="GatB domain, N-terminal subdomain"/>
    <property type="match status" value="1"/>
</dbReference>
<sequence length="482" mass="55037">MDYQSSIGLEVHVHLLTESKLFCGCSTEFGSPPNSQTCPICLGLPGVLPSINKKAVEHVILTALALNCRVSSFSRFSRKNYYYPDLPKNFQISQYDEPLARNGYLEFELDGRLRRVAIQRVHLEEDAGKIIHGEDIEGPEDKDFSFIDYNRTGIPLMEIVSHPEIHSPEEAYQYLVNLKRVLEYLGVSDCNMEEGSLRCDANVSLAPEGTRLGVKTELKNMNSFKEIREGLSFEIERQAALLNKGEKITQETRLWDCEEQTTVPMRGKEEAHDYRYFPEPDLLPVKISNEQLEHLKEGLVELPFDRYRRFISQYHLPAYDAGVLTDWRQLADYFEECVRNFPQPKIVSNWIMGEFLRLVKKEKTSLGEVKAKPLMLANLLKEVSKGTVSGKLAKEVFQKMFETGKSGEEIIREEKLGQISDTDELGEIVQGVIARNSKAVTDFKKGKDKAMVFLVGQVMRETRGRANPELVNRILKDKMRGM</sequence>
<dbReference type="InterPro" id="IPR004413">
    <property type="entry name" value="GatB"/>
</dbReference>
<evidence type="ECO:0000256" key="5">
    <source>
        <dbReference type="ARBA" id="ARBA00022840"/>
    </source>
</evidence>
<dbReference type="GO" id="GO:0050567">
    <property type="term" value="F:glutaminyl-tRNA synthase (glutamine-hydrolyzing) activity"/>
    <property type="evidence" value="ECO:0007669"/>
    <property type="project" value="UniProtKB-UniRule"/>
</dbReference>
<dbReference type="NCBIfam" id="NF004014">
    <property type="entry name" value="PRK05477.1-4"/>
    <property type="match status" value="1"/>
</dbReference>
<keyword evidence="12" id="KW-0808">Transferase</keyword>
<gene>
    <name evidence="10 12" type="primary">gatB</name>
    <name evidence="12" type="ORF">E3J95_00245</name>
</gene>
<dbReference type="PROSITE" id="PS01234">
    <property type="entry name" value="GATB"/>
    <property type="match status" value="1"/>
</dbReference>
<dbReference type="GO" id="GO:0050566">
    <property type="term" value="F:asparaginyl-tRNA synthase (glutamine-hydrolyzing) activity"/>
    <property type="evidence" value="ECO:0007669"/>
    <property type="project" value="RHEA"/>
</dbReference>
<protein>
    <recommendedName>
        <fullName evidence="10">Aspartyl/glutamyl-tRNA(Asn/Gln) amidotransferase subunit B</fullName>
        <shortName evidence="10">Asp/Glu-ADT subunit B</shortName>
        <ecNumber evidence="10">6.3.5.-</ecNumber>
    </recommendedName>
</protein>
<dbReference type="GO" id="GO:0070681">
    <property type="term" value="P:glutaminyl-tRNAGln biosynthesis via transamidation"/>
    <property type="evidence" value="ECO:0007669"/>
    <property type="project" value="TreeGrafter"/>
</dbReference>
<dbReference type="InterPro" id="IPR017959">
    <property type="entry name" value="Asn/Gln-tRNA_amidoTrfase_suB/E"/>
</dbReference>
<reference evidence="12 13" key="1">
    <citation type="submission" date="2019-03" db="EMBL/GenBank/DDBJ databases">
        <title>Metabolic potential of uncultured bacteria and archaea associated with petroleum seepage in deep-sea sediments.</title>
        <authorList>
            <person name="Dong X."/>
            <person name="Hubert C."/>
        </authorList>
    </citation>
    <scope>NUCLEOTIDE SEQUENCE [LARGE SCALE GENOMIC DNA]</scope>
    <source>
        <strain evidence="12">E44_bin92</strain>
    </source>
</reference>
<evidence type="ECO:0000313" key="12">
    <source>
        <dbReference type="EMBL" id="TES87108.1"/>
    </source>
</evidence>
<dbReference type="Pfam" id="PF02934">
    <property type="entry name" value="GatB_N"/>
    <property type="match status" value="1"/>
</dbReference>
<dbReference type="InterPro" id="IPR023168">
    <property type="entry name" value="GatB_Yqey_C_2"/>
</dbReference>
<keyword evidence="4 10" id="KW-0547">Nucleotide-binding</keyword>
<dbReference type="FunFam" id="1.10.10.410:FF:000001">
    <property type="entry name" value="Aspartyl/glutamyl-tRNA(Asn/Gln) amidotransferase subunit B"/>
    <property type="match status" value="1"/>
</dbReference>
<evidence type="ECO:0000313" key="13">
    <source>
        <dbReference type="Proteomes" id="UP000320781"/>
    </source>
</evidence>
<dbReference type="SMART" id="SM00845">
    <property type="entry name" value="GatB_Yqey"/>
    <property type="match status" value="1"/>
</dbReference>
<evidence type="ECO:0000256" key="4">
    <source>
        <dbReference type="ARBA" id="ARBA00022741"/>
    </source>
</evidence>